<accession>A0A967KC37</accession>
<dbReference type="Pfam" id="PF02561">
    <property type="entry name" value="FliS"/>
    <property type="match status" value="1"/>
</dbReference>
<dbReference type="GO" id="GO:0005829">
    <property type="term" value="C:cytosol"/>
    <property type="evidence" value="ECO:0007669"/>
    <property type="project" value="UniProtKB-SubCell"/>
</dbReference>
<organism evidence="7 8">
    <name type="scientific">Pelagibius litoralis</name>
    <dbReference type="NCBI Taxonomy" id="374515"/>
    <lineage>
        <taxon>Bacteria</taxon>
        <taxon>Pseudomonadati</taxon>
        <taxon>Pseudomonadota</taxon>
        <taxon>Alphaproteobacteria</taxon>
        <taxon>Rhodospirillales</taxon>
        <taxon>Rhodovibrionaceae</taxon>
        <taxon>Pelagibius</taxon>
    </lineage>
</organism>
<dbReference type="GO" id="GO:0044780">
    <property type="term" value="P:bacterial-type flagellum assembly"/>
    <property type="evidence" value="ECO:0007669"/>
    <property type="project" value="InterPro"/>
</dbReference>
<keyword evidence="7" id="KW-0282">Flagellum</keyword>
<dbReference type="RefSeq" id="WP_167225110.1">
    <property type="nucleotide sequence ID" value="NZ_JAAQPH010000009.1"/>
</dbReference>
<evidence type="ECO:0000313" key="7">
    <source>
        <dbReference type="EMBL" id="NIA69465.1"/>
    </source>
</evidence>
<evidence type="ECO:0000256" key="2">
    <source>
        <dbReference type="ARBA" id="ARBA00008787"/>
    </source>
</evidence>
<evidence type="ECO:0000256" key="3">
    <source>
        <dbReference type="ARBA" id="ARBA00022490"/>
    </source>
</evidence>
<dbReference type="InterPro" id="IPR003713">
    <property type="entry name" value="FliS"/>
</dbReference>
<dbReference type="EMBL" id="JAAQPH010000009">
    <property type="protein sequence ID" value="NIA69465.1"/>
    <property type="molecule type" value="Genomic_DNA"/>
</dbReference>
<keyword evidence="8" id="KW-1185">Reference proteome</keyword>
<feature type="region of interest" description="Disordered" evidence="6">
    <location>
        <begin position="119"/>
        <end position="156"/>
    </location>
</feature>
<dbReference type="PANTHER" id="PTHR34773:SF1">
    <property type="entry name" value="FLAGELLAR SECRETION CHAPERONE FLIS"/>
    <property type="match status" value="1"/>
</dbReference>
<dbReference type="Proteomes" id="UP000761264">
    <property type="component" value="Unassembled WGS sequence"/>
</dbReference>
<evidence type="ECO:0000313" key="8">
    <source>
        <dbReference type="Proteomes" id="UP000761264"/>
    </source>
</evidence>
<dbReference type="AlphaFoldDB" id="A0A967KC37"/>
<sequence>MTQSYNALSAYKAASKMVSSLGAVVLLYDAMIKEVAEAKTAIEEGRIEDRFNATQKACKILVGLQSHLDFDKGGDVSLMLDQFYHTIFRDLQQVNMKNSAKGCDEIITALSEVRTSWSELAKNEQRTGSADGKPRQAQAAQEPEKPVDISSLTLSI</sequence>
<protein>
    <submittedName>
        <fullName evidence="7">Flagellar export chaperone FliS</fullName>
    </submittedName>
</protein>
<keyword evidence="7" id="KW-0969">Cilium</keyword>
<proteinExistence type="inferred from homology"/>
<dbReference type="PANTHER" id="PTHR34773">
    <property type="entry name" value="FLAGELLAR SECRETION CHAPERONE FLIS"/>
    <property type="match status" value="1"/>
</dbReference>
<evidence type="ECO:0000256" key="6">
    <source>
        <dbReference type="SAM" id="MobiDB-lite"/>
    </source>
</evidence>
<reference evidence="7" key="1">
    <citation type="submission" date="2020-03" db="EMBL/GenBank/DDBJ databases">
        <title>Genome of Pelagibius litoralis DSM 21314T.</title>
        <authorList>
            <person name="Wang G."/>
        </authorList>
    </citation>
    <scope>NUCLEOTIDE SEQUENCE</scope>
    <source>
        <strain evidence="7">DSM 21314</strain>
    </source>
</reference>
<evidence type="ECO:0000256" key="5">
    <source>
        <dbReference type="ARBA" id="ARBA00023186"/>
    </source>
</evidence>
<dbReference type="Gene3D" id="1.20.120.340">
    <property type="entry name" value="Flagellar protein FliS"/>
    <property type="match status" value="1"/>
</dbReference>
<dbReference type="CDD" id="cd16098">
    <property type="entry name" value="FliS"/>
    <property type="match status" value="1"/>
</dbReference>
<comment type="subcellular location">
    <subcellularLocation>
        <location evidence="1">Cytoplasm</location>
        <location evidence="1">Cytosol</location>
    </subcellularLocation>
</comment>
<dbReference type="NCBIfam" id="TIGR00208">
    <property type="entry name" value="fliS"/>
    <property type="match status" value="1"/>
</dbReference>
<evidence type="ECO:0000256" key="1">
    <source>
        <dbReference type="ARBA" id="ARBA00004514"/>
    </source>
</evidence>
<dbReference type="SUPFAM" id="SSF101116">
    <property type="entry name" value="Flagellar export chaperone FliS"/>
    <property type="match status" value="1"/>
</dbReference>
<evidence type="ECO:0000256" key="4">
    <source>
        <dbReference type="ARBA" id="ARBA00022795"/>
    </source>
</evidence>
<keyword evidence="3" id="KW-0963">Cytoplasm</keyword>
<keyword evidence="7" id="KW-0966">Cell projection</keyword>
<comment type="caution">
    <text evidence="7">The sequence shown here is derived from an EMBL/GenBank/DDBJ whole genome shotgun (WGS) entry which is preliminary data.</text>
</comment>
<keyword evidence="4" id="KW-1005">Bacterial flagellum biogenesis</keyword>
<comment type="similarity">
    <text evidence="2">Belongs to the FliS family.</text>
</comment>
<dbReference type="GO" id="GO:0071973">
    <property type="term" value="P:bacterial-type flagellum-dependent cell motility"/>
    <property type="evidence" value="ECO:0007669"/>
    <property type="project" value="TreeGrafter"/>
</dbReference>
<dbReference type="InterPro" id="IPR036584">
    <property type="entry name" value="FliS_sf"/>
</dbReference>
<gene>
    <name evidence="7" type="primary">fliS</name>
    <name evidence="7" type="ORF">HBA54_12765</name>
</gene>
<name>A0A967KC37_9PROT</name>
<keyword evidence="5" id="KW-0143">Chaperone</keyword>